<evidence type="ECO:0000256" key="5">
    <source>
        <dbReference type="ARBA" id="ARBA00030497"/>
    </source>
</evidence>
<evidence type="ECO:0000256" key="4">
    <source>
        <dbReference type="ARBA" id="ARBA00023239"/>
    </source>
</evidence>
<reference evidence="6 7" key="1">
    <citation type="journal article" date="2024" name="Nat. Commun.">
        <title>Phylogenomics reveals the evolutionary origins of lichenization in chlorophyte algae.</title>
        <authorList>
            <person name="Puginier C."/>
            <person name="Libourel C."/>
            <person name="Otte J."/>
            <person name="Skaloud P."/>
            <person name="Haon M."/>
            <person name="Grisel S."/>
            <person name="Petersen M."/>
            <person name="Berrin J.G."/>
            <person name="Delaux P.M."/>
            <person name="Dal Grande F."/>
            <person name="Keller J."/>
        </authorList>
    </citation>
    <scope>NUCLEOTIDE SEQUENCE [LARGE SCALE GENOMIC DNA]</scope>
    <source>
        <strain evidence="6 7">SAG 2043</strain>
    </source>
</reference>
<dbReference type="EC" id="4.2.1.96" evidence="3"/>
<sequence>MSGEASSHPPLPSHKPRVVSLAAGTALTEKRCVPCEADKGALSYMGMCLTLDRPAAQRMLSEIPGWELFEDAEQRLHLRRQWRTKTFVKALELCERIGEVAETEGHHPDLHVTGWNKPAVELWTHARVELPCQQGWNKLAVELWTHARDGLTDNDFIMAAKINEIPKEDLLRKPKKKLAEE</sequence>
<dbReference type="EMBL" id="JALJOR010000015">
    <property type="protein sequence ID" value="KAK9805580.1"/>
    <property type="molecule type" value="Genomic_DNA"/>
</dbReference>
<evidence type="ECO:0000256" key="1">
    <source>
        <dbReference type="ARBA" id="ARBA00001554"/>
    </source>
</evidence>
<keyword evidence="4" id="KW-0456">Lyase</keyword>
<evidence type="ECO:0000256" key="2">
    <source>
        <dbReference type="ARBA" id="ARBA00006472"/>
    </source>
</evidence>
<dbReference type="GO" id="GO:0006729">
    <property type="term" value="P:tetrahydrobiopterin biosynthetic process"/>
    <property type="evidence" value="ECO:0007669"/>
    <property type="project" value="InterPro"/>
</dbReference>
<dbReference type="InterPro" id="IPR036428">
    <property type="entry name" value="PCD_sf"/>
</dbReference>
<dbReference type="PANTHER" id="PTHR12599">
    <property type="entry name" value="PTERIN-4-ALPHA-CARBINOLAMINE DEHYDRATASE"/>
    <property type="match status" value="1"/>
</dbReference>
<dbReference type="SUPFAM" id="SSF55248">
    <property type="entry name" value="PCD-like"/>
    <property type="match status" value="2"/>
</dbReference>
<dbReference type="InterPro" id="IPR001533">
    <property type="entry name" value="Pterin_deHydtase"/>
</dbReference>
<dbReference type="AlphaFoldDB" id="A0AAW1PB52"/>
<protein>
    <recommendedName>
        <fullName evidence="3">4a-hydroxytetrahydrobiopterin dehydratase</fullName>
        <ecNumber evidence="3">4.2.1.96</ecNumber>
    </recommendedName>
    <alternativeName>
        <fullName evidence="5">4-alpha-hydroxy-tetrahydropterin dehydratase</fullName>
    </alternativeName>
</protein>
<organism evidence="6 7">
    <name type="scientific">[Myrmecia] bisecta</name>
    <dbReference type="NCBI Taxonomy" id="41462"/>
    <lineage>
        <taxon>Eukaryota</taxon>
        <taxon>Viridiplantae</taxon>
        <taxon>Chlorophyta</taxon>
        <taxon>core chlorophytes</taxon>
        <taxon>Trebouxiophyceae</taxon>
        <taxon>Trebouxiales</taxon>
        <taxon>Trebouxiaceae</taxon>
        <taxon>Myrmecia</taxon>
    </lineage>
</organism>
<comment type="catalytic activity">
    <reaction evidence="1">
        <text>(4aS,6R)-4a-hydroxy-L-erythro-5,6,7,8-tetrahydrobiopterin = (6R)-L-erythro-6,7-dihydrobiopterin + H2O</text>
        <dbReference type="Rhea" id="RHEA:11920"/>
        <dbReference type="ChEBI" id="CHEBI:15377"/>
        <dbReference type="ChEBI" id="CHEBI:15642"/>
        <dbReference type="ChEBI" id="CHEBI:43120"/>
        <dbReference type="EC" id="4.2.1.96"/>
    </reaction>
</comment>
<comment type="caution">
    <text evidence="6">The sequence shown here is derived from an EMBL/GenBank/DDBJ whole genome shotgun (WGS) entry which is preliminary data.</text>
</comment>
<dbReference type="Proteomes" id="UP001489004">
    <property type="component" value="Unassembled WGS sequence"/>
</dbReference>
<accession>A0AAW1PB52</accession>
<name>A0AAW1PB52_9CHLO</name>
<comment type="similarity">
    <text evidence="2">Belongs to the pterin-4-alpha-carbinolamine dehydratase family.</text>
</comment>
<dbReference type="Pfam" id="PF01329">
    <property type="entry name" value="Pterin_4a"/>
    <property type="match status" value="2"/>
</dbReference>
<evidence type="ECO:0000313" key="7">
    <source>
        <dbReference type="Proteomes" id="UP001489004"/>
    </source>
</evidence>
<dbReference type="GO" id="GO:0008124">
    <property type="term" value="F:4-alpha-hydroxytetrahydrobiopterin dehydratase activity"/>
    <property type="evidence" value="ECO:0007669"/>
    <property type="project" value="UniProtKB-EC"/>
</dbReference>
<proteinExistence type="inferred from homology"/>
<evidence type="ECO:0000256" key="3">
    <source>
        <dbReference type="ARBA" id="ARBA00013252"/>
    </source>
</evidence>
<dbReference type="PANTHER" id="PTHR12599:SF0">
    <property type="entry name" value="PTERIN-4-ALPHA-CARBINOLAMINE DEHYDRATASE"/>
    <property type="match status" value="1"/>
</dbReference>
<dbReference type="Gene3D" id="3.30.1360.20">
    <property type="entry name" value="Transcriptional coactivator/pterin dehydratase"/>
    <property type="match status" value="2"/>
</dbReference>
<gene>
    <name evidence="6" type="ORF">WJX72_006206</name>
</gene>
<keyword evidence="7" id="KW-1185">Reference proteome</keyword>
<evidence type="ECO:0000313" key="6">
    <source>
        <dbReference type="EMBL" id="KAK9805580.1"/>
    </source>
</evidence>